<accession>A4TFR1</accession>
<protein>
    <submittedName>
        <fullName evidence="2">Uncharacterized protein</fullName>
    </submittedName>
</protein>
<geneLocation type="plasmid" evidence="2">
    <name>pMFLV01</name>
</geneLocation>
<organism evidence="2">
    <name type="scientific">Mycolicibacterium gilvum (strain PYR-GCK)</name>
    <name type="common">Mycobacterium gilvum (strain PYR-GCK)</name>
    <dbReference type="NCBI Taxonomy" id="350054"/>
    <lineage>
        <taxon>Bacteria</taxon>
        <taxon>Bacillati</taxon>
        <taxon>Actinomycetota</taxon>
        <taxon>Actinomycetes</taxon>
        <taxon>Mycobacteriales</taxon>
        <taxon>Mycobacteriaceae</taxon>
        <taxon>Mycolicibacterium</taxon>
    </lineage>
</organism>
<feature type="region of interest" description="Disordered" evidence="1">
    <location>
        <begin position="283"/>
        <end position="311"/>
    </location>
</feature>
<dbReference type="HOGENOM" id="CLU_076071_0_0_11"/>
<dbReference type="KEGG" id="mgi:Mflv_5565"/>
<sequence length="322" mass="35673">MSGRRASPTWAATSVPEIRQRWCNALDAVAHRFSDVGLAPPAPFHDRASAARRRQMQDQLAAQLRVMQTETAALRDAELFWVARPMVDFIVEAASSLPEWTPALAIPCPNGLLCWAKPAGSVPFGAPGSATADVSWDGVWWWTRSDGFLQLAPASRFTKQAALLEPYQVTTPLWAATSIVVDPRANRTAEANGAEDAHPFISVVGAAWLLMHQASTTQTRTLSDHSGTRQGEPARQKGSGTKLPAQVTLVDIRHRTEPGNPAESTDESHRQYSHRWWVRPHWRQQAKGPNRSLREPKWIGPHIKGPDDAPLIEKPRVNVLRR</sequence>
<reference evidence="2" key="1">
    <citation type="submission" date="2007-04" db="EMBL/GenBank/DDBJ databases">
        <title>Complete sequence of plasmid1 pMFLV01 of Mycobacterium gilvum PYR-GCK.</title>
        <authorList>
            <consortium name="US DOE Joint Genome Institute"/>
            <person name="Copeland A."/>
            <person name="Lucas S."/>
            <person name="Lapidus A."/>
            <person name="Barry K."/>
            <person name="Detter J.C."/>
            <person name="Glavina del Rio T."/>
            <person name="Hammon N."/>
            <person name="Israni S."/>
            <person name="Dalin E."/>
            <person name="Tice H."/>
            <person name="Pitluck S."/>
            <person name="Chain P."/>
            <person name="Malfatti S."/>
            <person name="Shin M."/>
            <person name="Vergez L."/>
            <person name="Schmutz J."/>
            <person name="Larimer F."/>
            <person name="Land M."/>
            <person name="Hauser L."/>
            <person name="Kyrpides N."/>
            <person name="Mikhailova N."/>
            <person name="Miller C."/>
            <person name="Richardson P."/>
        </authorList>
    </citation>
    <scope>NUCLEOTIDE SEQUENCE</scope>
    <source>
        <strain evidence="2">PYR-GCK</strain>
        <plasmid evidence="2">pMFLV01</plasmid>
    </source>
</reference>
<keyword evidence="2" id="KW-0614">Plasmid</keyword>
<evidence type="ECO:0000313" key="2">
    <source>
        <dbReference type="EMBL" id="ABP48026.1"/>
    </source>
</evidence>
<dbReference type="AlphaFoldDB" id="A4TFR1"/>
<dbReference type="OrthoDB" id="3360929at2"/>
<proteinExistence type="predicted"/>
<dbReference type="EMBL" id="CP000657">
    <property type="protein sequence ID" value="ABP48026.1"/>
    <property type="molecule type" value="Genomic_DNA"/>
</dbReference>
<feature type="region of interest" description="Disordered" evidence="1">
    <location>
        <begin position="218"/>
        <end position="244"/>
    </location>
</feature>
<gene>
    <name evidence="2" type="ordered locus">Mflv_5565</name>
</gene>
<evidence type="ECO:0000256" key="1">
    <source>
        <dbReference type="SAM" id="MobiDB-lite"/>
    </source>
</evidence>
<name>A4TFR1_MYCGI</name>
<feature type="compositionally biased region" description="Basic and acidic residues" evidence="1">
    <location>
        <begin position="222"/>
        <end position="235"/>
    </location>
</feature>